<dbReference type="PIRSF" id="PIRSF000303">
    <property type="entry name" value="Glutathion_perox"/>
    <property type="match status" value="1"/>
</dbReference>
<dbReference type="FunFam" id="3.40.30.10:FF:000010">
    <property type="entry name" value="Glutathione peroxidase"/>
    <property type="match status" value="1"/>
</dbReference>
<dbReference type="InterPro" id="IPR036249">
    <property type="entry name" value="Thioredoxin-like_sf"/>
</dbReference>
<comment type="catalytic activity">
    <reaction evidence="4">
        <text>a hydroperoxide + [thioredoxin]-dithiol = an alcohol + [thioredoxin]-disulfide + H2O</text>
        <dbReference type="Rhea" id="RHEA:62620"/>
        <dbReference type="Rhea" id="RHEA-COMP:10698"/>
        <dbReference type="Rhea" id="RHEA-COMP:10700"/>
        <dbReference type="ChEBI" id="CHEBI:15377"/>
        <dbReference type="ChEBI" id="CHEBI:29950"/>
        <dbReference type="ChEBI" id="CHEBI:30879"/>
        <dbReference type="ChEBI" id="CHEBI:35924"/>
        <dbReference type="ChEBI" id="CHEBI:50058"/>
        <dbReference type="EC" id="1.11.1.24"/>
    </reaction>
</comment>
<dbReference type="InterPro" id="IPR029759">
    <property type="entry name" value="GPX_AS"/>
</dbReference>
<dbReference type="OMA" id="QCGLTKQ"/>
<dbReference type="Gene3D" id="3.40.30.10">
    <property type="entry name" value="Glutaredoxin"/>
    <property type="match status" value="1"/>
</dbReference>
<dbReference type="PROSITE" id="PS00763">
    <property type="entry name" value="GLUTATHIONE_PEROXID_2"/>
    <property type="match status" value="1"/>
</dbReference>
<dbReference type="OrthoDB" id="446890at2759"/>
<dbReference type="PANTHER" id="PTHR11592:SF78">
    <property type="entry name" value="GLUTATHIONE PEROXIDASE"/>
    <property type="match status" value="1"/>
</dbReference>
<sequence>MSSVYDFKVKDKADQDHDLSQYKGKVILVVNTASKCGFTPQFDGLEKLYQKYKDRGFVILGFPCNQFGSQDPGSQDEIESFCKVNYGVTFPIMKKIEVNGDNTDPFWDYLKNEKSGLLGIKKIKWNFEKFLIDANGNIAERYASTTTPESIDPAVEKLLPGQSSL</sequence>
<organism evidence="8 9">
    <name type="scientific">Conidiobolus coronatus (strain ATCC 28846 / CBS 209.66 / NRRL 28638)</name>
    <name type="common">Delacroixia coronata</name>
    <dbReference type="NCBI Taxonomy" id="796925"/>
    <lineage>
        <taxon>Eukaryota</taxon>
        <taxon>Fungi</taxon>
        <taxon>Fungi incertae sedis</taxon>
        <taxon>Zoopagomycota</taxon>
        <taxon>Entomophthoromycotina</taxon>
        <taxon>Entomophthoromycetes</taxon>
        <taxon>Entomophthorales</taxon>
        <taxon>Ancylistaceae</taxon>
        <taxon>Conidiobolus</taxon>
    </lineage>
</organism>
<evidence type="ECO:0000256" key="3">
    <source>
        <dbReference type="ARBA" id="ARBA00023002"/>
    </source>
</evidence>
<evidence type="ECO:0000256" key="2">
    <source>
        <dbReference type="ARBA" id="ARBA00022559"/>
    </source>
</evidence>
<dbReference type="STRING" id="796925.A0A137PAG9"/>
<dbReference type="PANTHER" id="PTHR11592">
    <property type="entry name" value="GLUTATHIONE PEROXIDASE"/>
    <property type="match status" value="1"/>
</dbReference>
<evidence type="ECO:0000259" key="7">
    <source>
        <dbReference type="PROSITE" id="PS51352"/>
    </source>
</evidence>
<dbReference type="InterPro" id="IPR000889">
    <property type="entry name" value="Glutathione_peroxidase"/>
</dbReference>
<dbReference type="CDD" id="cd00340">
    <property type="entry name" value="GSH_Peroxidase"/>
    <property type="match status" value="1"/>
</dbReference>
<gene>
    <name evidence="8" type="ORF">CONCODRAFT_84340</name>
</gene>
<evidence type="ECO:0000256" key="6">
    <source>
        <dbReference type="RuleBase" id="RU000499"/>
    </source>
</evidence>
<dbReference type="PROSITE" id="PS51355">
    <property type="entry name" value="GLUTATHIONE_PEROXID_3"/>
    <property type="match status" value="1"/>
</dbReference>
<reference evidence="8 9" key="1">
    <citation type="journal article" date="2015" name="Genome Biol. Evol.">
        <title>Phylogenomic analyses indicate that early fungi evolved digesting cell walls of algal ancestors of land plants.</title>
        <authorList>
            <person name="Chang Y."/>
            <person name="Wang S."/>
            <person name="Sekimoto S."/>
            <person name="Aerts A.L."/>
            <person name="Choi C."/>
            <person name="Clum A."/>
            <person name="LaButti K.M."/>
            <person name="Lindquist E.A."/>
            <person name="Yee Ngan C."/>
            <person name="Ohm R.A."/>
            <person name="Salamov A.A."/>
            <person name="Grigoriev I.V."/>
            <person name="Spatafora J.W."/>
            <person name="Berbee M.L."/>
        </authorList>
    </citation>
    <scope>NUCLEOTIDE SEQUENCE [LARGE SCALE GENOMIC DNA]</scope>
    <source>
        <strain evidence="8 9">NRRL 28638</strain>
    </source>
</reference>
<dbReference type="EMBL" id="KQ964462">
    <property type="protein sequence ID" value="KXN72000.1"/>
    <property type="molecule type" value="Genomic_DNA"/>
</dbReference>
<dbReference type="PROSITE" id="PS51352">
    <property type="entry name" value="THIOREDOXIN_2"/>
    <property type="match status" value="1"/>
</dbReference>
<dbReference type="PROSITE" id="PS00460">
    <property type="entry name" value="GLUTATHIONE_PEROXID_1"/>
    <property type="match status" value="1"/>
</dbReference>
<comment type="similarity">
    <text evidence="1 6">Belongs to the glutathione peroxidase family.</text>
</comment>
<protein>
    <recommendedName>
        <fullName evidence="6">Glutathione peroxidase</fullName>
    </recommendedName>
</protein>
<evidence type="ECO:0000256" key="5">
    <source>
        <dbReference type="PIRSR" id="PIRSR000303-1"/>
    </source>
</evidence>
<evidence type="ECO:0000256" key="4">
    <source>
        <dbReference type="ARBA" id="ARBA00049091"/>
    </source>
</evidence>
<proteinExistence type="inferred from homology"/>
<keyword evidence="2 6" id="KW-0575">Peroxidase</keyword>
<dbReference type="PRINTS" id="PR01011">
    <property type="entry name" value="GLUTPROXDASE"/>
</dbReference>
<dbReference type="GO" id="GO:0140824">
    <property type="term" value="F:thioredoxin-dependent peroxiredoxin activity"/>
    <property type="evidence" value="ECO:0007669"/>
    <property type="project" value="UniProtKB-EC"/>
</dbReference>
<dbReference type="GO" id="GO:0034599">
    <property type="term" value="P:cellular response to oxidative stress"/>
    <property type="evidence" value="ECO:0007669"/>
    <property type="project" value="TreeGrafter"/>
</dbReference>
<accession>A0A137PAG9</accession>
<dbReference type="AlphaFoldDB" id="A0A137PAG9"/>
<dbReference type="Pfam" id="PF00255">
    <property type="entry name" value="GSHPx"/>
    <property type="match status" value="1"/>
</dbReference>
<name>A0A137PAG9_CONC2</name>
<keyword evidence="9" id="KW-1185">Reference proteome</keyword>
<evidence type="ECO:0000256" key="1">
    <source>
        <dbReference type="ARBA" id="ARBA00006926"/>
    </source>
</evidence>
<evidence type="ECO:0000313" key="8">
    <source>
        <dbReference type="EMBL" id="KXN72000.1"/>
    </source>
</evidence>
<dbReference type="SUPFAM" id="SSF52833">
    <property type="entry name" value="Thioredoxin-like"/>
    <property type="match status" value="1"/>
</dbReference>
<dbReference type="InterPro" id="IPR029760">
    <property type="entry name" value="GPX_CS"/>
</dbReference>
<feature type="domain" description="Thioredoxin" evidence="7">
    <location>
        <begin position="1"/>
        <end position="160"/>
    </location>
</feature>
<evidence type="ECO:0000313" key="9">
    <source>
        <dbReference type="Proteomes" id="UP000070444"/>
    </source>
</evidence>
<keyword evidence="3 6" id="KW-0560">Oxidoreductase</keyword>
<dbReference type="InterPro" id="IPR013766">
    <property type="entry name" value="Thioredoxin_domain"/>
</dbReference>
<dbReference type="Proteomes" id="UP000070444">
    <property type="component" value="Unassembled WGS sequence"/>
</dbReference>
<feature type="active site" evidence="5">
    <location>
        <position position="36"/>
    </location>
</feature>